<dbReference type="AlphaFoldDB" id="A0A2P2QRA0"/>
<sequence>MVPALLVLFRLILFNSDVNMDLLEEPVVRYPVYASAD</sequence>
<accession>A0A2P2QRA0</accession>
<proteinExistence type="predicted"/>
<dbReference type="EMBL" id="GGEC01088971">
    <property type="protein sequence ID" value="MBX69455.1"/>
    <property type="molecule type" value="Transcribed_RNA"/>
</dbReference>
<name>A0A2P2QRA0_RHIMU</name>
<evidence type="ECO:0000256" key="1">
    <source>
        <dbReference type="SAM" id="SignalP"/>
    </source>
</evidence>
<feature type="signal peptide" evidence="1">
    <location>
        <begin position="1"/>
        <end position="20"/>
    </location>
</feature>
<keyword evidence="1" id="KW-0732">Signal</keyword>
<protein>
    <submittedName>
        <fullName evidence="2">Uncharacterized protein</fullName>
    </submittedName>
</protein>
<reference evidence="2" key="1">
    <citation type="submission" date="2018-02" db="EMBL/GenBank/DDBJ databases">
        <title>Rhizophora mucronata_Transcriptome.</title>
        <authorList>
            <person name="Meera S.P."/>
            <person name="Sreeshan A."/>
            <person name="Augustine A."/>
        </authorList>
    </citation>
    <scope>NUCLEOTIDE SEQUENCE</scope>
    <source>
        <tissue evidence="2">Leaf</tissue>
    </source>
</reference>
<evidence type="ECO:0000313" key="2">
    <source>
        <dbReference type="EMBL" id="MBX69455.1"/>
    </source>
</evidence>
<organism evidence="2">
    <name type="scientific">Rhizophora mucronata</name>
    <name type="common">Asiatic mangrove</name>
    <dbReference type="NCBI Taxonomy" id="61149"/>
    <lineage>
        <taxon>Eukaryota</taxon>
        <taxon>Viridiplantae</taxon>
        <taxon>Streptophyta</taxon>
        <taxon>Embryophyta</taxon>
        <taxon>Tracheophyta</taxon>
        <taxon>Spermatophyta</taxon>
        <taxon>Magnoliopsida</taxon>
        <taxon>eudicotyledons</taxon>
        <taxon>Gunneridae</taxon>
        <taxon>Pentapetalae</taxon>
        <taxon>rosids</taxon>
        <taxon>fabids</taxon>
        <taxon>Malpighiales</taxon>
        <taxon>Rhizophoraceae</taxon>
        <taxon>Rhizophora</taxon>
    </lineage>
</organism>
<feature type="chain" id="PRO_5015163445" evidence="1">
    <location>
        <begin position="21"/>
        <end position="37"/>
    </location>
</feature>